<dbReference type="RefSeq" id="WP_279244161.1">
    <property type="nucleotide sequence ID" value="NZ_SHNN01000001.1"/>
</dbReference>
<protein>
    <submittedName>
        <fullName evidence="2">SDR family oxidoreductase</fullName>
    </submittedName>
</protein>
<gene>
    <name evidence="2" type="ORF">EYC98_04790</name>
</gene>
<dbReference type="PANTHER" id="PTHR42760:SF135">
    <property type="entry name" value="BLL7886 PROTEIN"/>
    <property type="match status" value="1"/>
</dbReference>
<keyword evidence="3" id="KW-1185">Reference proteome</keyword>
<dbReference type="Pfam" id="PF13561">
    <property type="entry name" value="adh_short_C2"/>
    <property type="match status" value="1"/>
</dbReference>
<dbReference type="PANTHER" id="PTHR42760">
    <property type="entry name" value="SHORT-CHAIN DEHYDROGENASES/REDUCTASES FAMILY MEMBER"/>
    <property type="match status" value="1"/>
</dbReference>
<evidence type="ECO:0000313" key="3">
    <source>
        <dbReference type="Proteomes" id="UP001143362"/>
    </source>
</evidence>
<accession>A0ABT3TD07</accession>
<name>A0ABT3TD07_9GAMM</name>
<evidence type="ECO:0000256" key="1">
    <source>
        <dbReference type="ARBA" id="ARBA00006484"/>
    </source>
</evidence>
<dbReference type="EMBL" id="SHNN01000001">
    <property type="protein sequence ID" value="MCX2980182.1"/>
    <property type="molecule type" value="Genomic_DNA"/>
</dbReference>
<evidence type="ECO:0000313" key="2">
    <source>
        <dbReference type="EMBL" id="MCX2980182.1"/>
    </source>
</evidence>
<dbReference type="InterPro" id="IPR002347">
    <property type="entry name" value="SDR_fam"/>
</dbReference>
<dbReference type="PRINTS" id="PR00080">
    <property type="entry name" value="SDRFAMILY"/>
</dbReference>
<dbReference type="SUPFAM" id="SSF51735">
    <property type="entry name" value="NAD(P)-binding Rossmann-fold domains"/>
    <property type="match status" value="1"/>
</dbReference>
<comment type="similarity">
    <text evidence="1">Belongs to the short-chain dehydrogenases/reductases (SDR) family.</text>
</comment>
<dbReference type="Gene3D" id="3.40.50.720">
    <property type="entry name" value="NAD(P)-binding Rossmann-like Domain"/>
    <property type="match status" value="1"/>
</dbReference>
<sequence>MGQLTGKVAVVVGASGQKNFGSSIARRLAAAGAKVVVSARRKEPLEELATEIGGLAVACDVTDESQIANLFSTAKAEFGSVDIAVNSAGGMGGGPIADVTAEDMLPTLQVSFMGAILIFKHAAAAMDNGGSIITISSLTARLPGPGLGIYAGARAGIDYALKVAAIEYAEQKIRFNSIAAGLIETDMTAGLFAVPGLVDGFTSVIPAGRMGTVDDVAEAALWLADEKASGFVNGQLIDLAGGQQMGRLPG</sequence>
<dbReference type="CDD" id="cd05233">
    <property type="entry name" value="SDR_c"/>
    <property type="match status" value="1"/>
</dbReference>
<comment type="caution">
    <text evidence="2">The sequence shown here is derived from an EMBL/GenBank/DDBJ whole genome shotgun (WGS) entry which is preliminary data.</text>
</comment>
<organism evidence="2 3">
    <name type="scientific">Candidatus Litorirhabdus singularis</name>
    <dbReference type="NCBI Taxonomy" id="2518993"/>
    <lineage>
        <taxon>Bacteria</taxon>
        <taxon>Pseudomonadati</taxon>
        <taxon>Pseudomonadota</taxon>
        <taxon>Gammaproteobacteria</taxon>
        <taxon>Cellvibrionales</taxon>
        <taxon>Halieaceae</taxon>
        <taxon>Candidatus Litorirhabdus</taxon>
    </lineage>
</organism>
<dbReference type="InterPro" id="IPR036291">
    <property type="entry name" value="NAD(P)-bd_dom_sf"/>
</dbReference>
<proteinExistence type="inferred from homology"/>
<dbReference type="PRINTS" id="PR00081">
    <property type="entry name" value="GDHRDH"/>
</dbReference>
<reference evidence="2" key="1">
    <citation type="submission" date="2019-02" db="EMBL/GenBank/DDBJ databases">
        <authorList>
            <person name="Li S.-H."/>
        </authorList>
    </citation>
    <scope>NUCLEOTIDE SEQUENCE</scope>
    <source>
        <strain evidence="2">IMCC14734</strain>
    </source>
</reference>
<dbReference type="Proteomes" id="UP001143362">
    <property type="component" value="Unassembled WGS sequence"/>
</dbReference>